<evidence type="ECO:0000259" key="1">
    <source>
        <dbReference type="Pfam" id="PF02517"/>
    </source>
</evidence>
<dbReference type="Pfam" id="PF02517">
    <property type="entry name" value="Rce1-like"/>
    <property type="match status" value="1"/>
</dbReference>
<accession>A0A6P1LE21</accession>
<dbReference type="AlphaFoldDB" id="A0A6P1LE21"/>
<dbReference type="PANTHER" id="PTHR36435:SF1">
    <property type="entry name" value="CAAX AMINO TERMINAL PROTEASE FAMILY PROTEIN"/>
    <property type="match status" value="1"/>
</dbReference>
<name>A0A6P1LE21_MALIO</name>
<dbReference type="OrthoDB" id="158986at2"/>
<proteinExistence type="predicted"/>
<keyword evidence="2" id="KW-0482">Metalloprotease</keyword>
<organism evidence="2 3">
    <name type="scientific">Malacoplasma iowae 695</name>
    <dbReference type="NCBI Taxonomy" id="1048830"/>
    <lineage>
        <taxon>Bacteria</taxon>
        <taxon>Bacillati</taxon>
        <taxon>Mycoplasmatota</taxon>
        <taxon>Mycoplasmoidales</taxon>
        <taxon>Mycoplasmoidaceae</taxon>
        <taxon>Malacoplasma</taxon>
    </lineage>
</organism>
<evidence type="ECO:0000313" key="3">
    <source>
        <dbReference type="Proteomes" id="UP000464283"/>
    </source>
</evidence>
<dbReference type="InterPro" id="IPR003675">
    <property type="entry name" value="Rce1/LyrA-like_dom"/>
</dbReference>
<reference evidence="3" key="1">
    <citation type="submission" date="2018-11" db="EMBL/GenBank/DDBJ databases">
        <title>The first complete genome sequence of Mycoplasma iowae strain 695.</title>
        <authorList>
            <person name="Ghanem M."/>
            <person name="El-Gazzar M."/>
        </authorList>
    </citation>
    <scope>NUCLEOTIDE SEQUENCE [LARGE SCALE GENOMIC DNA]</scope>
    <source>
        <strain evidence="3">695</strain>
    </source>
</reference>
<dbReference type="GO" id="GO:0004175">
    <property type="term" value="F:endopeptidase activity"/>
    <property type="evidence" value="ECO:0007669"/>
    <property type="project" value="UniProtKB-ARBA"/>
</dbReference>
<keyword evidence="2" id="KW-0378">Hydrolase</keyword>
<feature type="domain" description="CAAX prenyl protease 2/Lysostaphin resistance protein A-like" evidence="1">
    <location>
        <begin position="204"/>
        <end position="292"/>
    </location>
</feature>
<dbReference type="GO" id="GO:0008237">
    <property type="term" value="F:metallopeptidase activity"/>
    <property type="evidence" value="ECO:0007669"/>
    <property type="project" value="UniProtKB-KW"/>
</dbReference>
<dbReference type="InterPro" id="IPR052710">
    <property type="entry name" value="CAAX_protease"/>
</dbReference>
<dbReference type="KEGG" id="miw:EER00_02020"/>
<dbReference type="EMBL" id="CP033512">
    <property type="protein sequence ID" value="QHG89668.1"/>
    <property type="molecule type" value="Genomic_DNA"/>
</dbReference>
<dbReference type="PANTHER" id="PTHR36435">
    <property type="entry name" value="SLR1288 PROTEIN"/>
    <property type="match status" value="1"/>
</dbReference>
<keyword evidence="2" id="KW-0645">Protease</keyword>
<protein>
    <submittedName>
        <fullName evidence="2">CPBP family intramembrane metalloprotease</fullName>
    </submittedName>
</protein>
<dbReference type="GO" id="GO:0080120">
    <property type="term" value="P:CAAX-box protein maturation"/>
    <property type="evidence" value="ECO:0007669"/>
    <property type="project" value="UniProtKB-ARBA"/>
</dbReference>
<dbReference type="RefSeq" id="WP_004024782.1">
    <property type="nucleotide sequence ID" value="NZ_AGFP01000011.1"/>
</dbReference>
<gene>
    <name evidence="2" type="ORF">EER00_02020</name>
</gene>
<sequence length="301" mass="35472">MNLEKININQTFNQFKNIRPYDTEKTSLIVFACVSIVFPIVLNFVFYILSEFVFKGNTNLLQSFRLWYVLANLLFQAISFFVFAIRDFRWFVSNRIYCYFIYTLFSPLILSFISSFIASTIIDFLLKIAIVFFTFFRHDYVLGFFKRLKNWKNIIITILLTAIGIAMFYLLSFIMISLTKLFATNDVSNNQESLNKYLNTTYGIILLFFLSCIFAPIIEEFVFRMFLIDILNGKWFGYILSFILFAFLHIQNTFDWTHILMYLPLGIVNGLIYKLTKNIVPCISIHFICNLVAFISLIVTR</sequence>
<dbReference type="Proteomes" id="UP000464283">
    <property type="component" value="Chromosome"/>
</dbReference>
<evidence type="ECO:0000313" key="2">
    <source>
        <dbReference type="EMBL" id="QHG89668.1"/>
    </source>
</evidence>
<dbReference type="GeneID" id="96866956"/>